<comment type="caution">
    <text evidence="1">The sequence shown here is derived from an EMBL/GenBank/DDBJ whole genome shotgun (WGS) entry which is preliminary data.</text>
</comment>
<evidence type="ECO:0000313" key="2">
    <source>
        <dbReference type="Proteomes" id="UP000193467"/>
    </source>
</evidence>
<keyword evidence="2" id="KW-1185">Reference proteome</keyword>
<name>A0A1Y2F695_9BASI</name>
<dbReference type="InParanoid" id="A0A1Y2F695"/>
<organism evidence="1 2">
    <name type="scientific">Leucosporidium creatinivorum</name>
    <dbReference type="NCBI Taxonomy" id="106004"/>
    <lineage>
        <taxon>Eukaryota</taxon>
        <taxon>Fungi</taxon>
        <taxon>Dikarya</taxon>
        <taxon>Basidiomycota</taxon>
        <taxon>Pucciniomycotina</taxon>
        <taxon>Microbotryomycetes</taxon>
        <taxon>Leucosporidiales</taxon>
        <taxon>Leucosporidium</taxon>
    </lineage>
</organism>
<dbReference type="EMBL" id="MCGR01000028">
    <property type="protein sequence ID" value="ORY78866.1"/>
    <property type="molecule type" value="Genomic_DNA"/>
</dbReference>
<evidence type="ECO:0000313" key="1">
    <source>
        <dbReference type="EMBL" id="ORY78866.1"/>
    </source>
</evidence>
<dbReference type="AlphaFoldDB" id="A0A1Y2F695"/>
<reference evidence="1 2" key="1">
    <citation type="submission" date="2016-07" db="EMBL/GenBank/DDBJ databases">
        <title>Pervasive Adenine N6-methylation of Active Genes in Fungi.</title>
        <authorList>
            <consortium name="DOE Joint Genome Institute"/>
            <person name="Mondo S.J."/>
            <person name="Dannebaum R.O."/>
            <person name="Kuo R.C."/>
            <person name="Labutti K."/>
            <person name="Haridas S."/>
            <person name="Kuo A."/>
            <person name="Salamov A."/>
            <person name="Ahrendt S.R."/>
            <person name="Lipzen A."/>
            <person name="Sullivan W."/>
            <person name="Andreopoulos W.B."/>
            <person name="Clum A."/>
            <person name="Lindquist E."/>
            <person name="Daum C."/>
            <person name="Ramamoorthy G.K."/>
            <person name="Gryganskyi A."/>
            <person name="Culley D."/>
            <person name="Magnuson J.K."/>
            <person name="James T.Y."/>
            <person name="O'Malley M.A."/>
            <person name="Stajich J.E."/>
            <person name="Spatafora J.W."/>
            <person name="Visel A."/>
            <person name="Grigoriev I.V."/>
        </authorList>
    </citation>
    <scope>NUCLEOTIDE SEQUENCE [LARGE SCALE GENOMIC DNA]</scope>
    <source>
        <strain evidence="1 2">62-1032</strain>
    </source>
</reference>
<evidence type="ECO:0008006" key="3">
    <source>
        <dbReference type="Google" id="ProtNLM"/>
    </source>
</evidence>
<protein>
    <recommendedName>
        <fullName evidence="3">F-box domain-containing protein</fullName>
    </recommendedName>
</protein>
<gene>
    <name evidence="1" type="ORF">BCR35DRAFT_99571</name>
</gene>
<dbReference type="OrthoDB" id="3023040at2759"/>
<accession>A0A1Y2F695</accession>
<dbReference type="Proteomes" id="UP000193467">
    <property type="component" value="Unassembled WGS sequence"/>
</dbReference>
<sequence length="342" mass="38435">MAVIQDLPPELLYRVLDILSDIYDHSPATDLLNTSLVARAWRCPSQELLLYVLPFERRDSYESSPRPLPGRPLLEAELDPYDGWHLLELLSGAGATVRSLNIFTTDSEDLDLGALNFATLAGIHTLYIMGRFEGQPPIPSNATIKLKELFLEPGYLPPPDFLESLVRAAPFLTRLQLHLEMMPEEEFPEDFPEDYTAVLQTLALQLRHLRIHADATSTPTRPRTVDLHGFVASCTSLRSLELYHATPVSIKATLDAVRSPLVLLATELDVKWSEVADEEGMAELVDVLKQPALRQLKRWRLVRFSGYCSSGLRGAIPQWANACRACGVEPRNHLRFFTDDLP</sequence>
<proteinExistence type="predicted"/>